<keyword evidence="4" id="KW-1185">Reference proteome</keyword>
<sequence>MATPQLKSSPAIRVPPPDPASKPHAMDPLTLMINECNVMLLAMRRNNRAMGGVAAILGSSDVFGGSELFADFGASLPMFLPGLASKNALHANDANDTGKLLEQSFLQLRAILSKSKALHEVDLLTLMQPFMLTIESSSTSSSVTALALNTVSKALQYEILSRNAPNFATTLVQLTTSLTHCRFEASDQNTDDLLLLKVLSLLETIVVSPVSELLPNAVMSEVIHTCLCLACNKRRSEVLRRASEMAMIAITVRVFQRVRELEPENSNGEDLPSNFAELNSEVIGGDDDHHLEESGQTIVEEHKNYKTAARRASATTIDMAPKSPRKPSLSENSKPVVNEQFDIHCINEFLGFLISMISPSNQFQHMESTRVFALSLINTALEVTGDVIPEHPSLMALVADPVSKDVLQIISSTDLPALLQAALRLFCTMSIILKPYLKLQNELTFNLLFTSILPDNAATGQRAATSASLKVALSKETIIEHFSYLWFISPSFFTELFVDFDCDFERSDLASKFIDFLCTLALPESASLTTDNVPPICLDGIRSFVAGVHERTKSVADEFSQDKGHEQIIANKLRKKAFIKCTELFNKKAARGVEALYKESFLKDPTDKKELAQFFFEKSTRLNKKVLGVYLSEPANKDLLKEFMHLFDFSGLRVDEGLRIMLKAFRLPGESQQIERVVETFADAFVASQNSLDGGVLHLQDGQEPVVLDSGAVFLLSFSIIMLNTDLHNPQIKRHMDLNDYERNVSGVHSFPRWYLETMYNSIRDREIVMPEEHHGTEKWFDDVWHNLISSQSKYARDHSASNIVLSRHVTSLFDRLLFESVADKILEMLLEVFKGAEDEVIITQVMSSIDKCAQICAQYSMTKQLDRLIASLAELTGLLKSTKSASSEQDFSLVQMPTTQIKVAGESAPITVSKMSIQFAANYKAQLSFHVLFTLTKYPGTTVSSAWDPIVKIILTLYENCLVEPNLFGEFQKLLKLPPLRKVKPQYEPASPRVSEDSGFMSTVSSFLRSYSDVPEPSKEEIADSKHTMQIVKLVKVASVFESVSKRESTEMENFVNTLLANLPEYNEGSSRYYESEVLFLFEVAVCFALISNGQEVINNVIESLLQHSKTSALTMTGKIRLMTYYLLLVRQSDKLQKEQVEDCIKELLKIDPKVLRQQGSPLVLPLISLADNESSLRNLVVSPMFWELLKELGAESHNAEEVLTFVSSIIEKSPTDINSDNFVVLLGLLDEFSSLGAIYAHYEQKKLTDVSEEDKERMRNLVSVSKLSLTLTQKLGASYHEQFDTLIQAFAHQCFNPCREVRNYAMQLFRTTLLSHGANNHDSSLVVFDFGLFPLLAELEKELVLDTDKEGFSETQLQVLSLLSKSFLMFYDKLERTTSEKIWSGMVRSFRVFDQINSQNPRYKIFREQSSEDMKNMILVLQNDFLQRSNTELWNSTWKELDELFPGLREEVTLNIVDTKETGNTSVAVSEPIPEPLATAPSSAVETAVPEAIADLKLETSAAPVLEPRGDSLQEMASPEIDEAVSAVGATEGVQTV</sequence>
<feature type="region of interest" description="Disordered" evidence="1">
    <location>
        <begin position="311"/>
        <end position="333"/>
    </location>
</feature>
<dbReference type="GO" id="GO:0005085">
    <property type="term" value="F:guanyl-nucleotide exchange factor activity"/>
    <property type="evidence" value="ECO:0007669"/>
    <property type="project" value="InterPro"/>
</dbReference>
<dbReference type="Pfam" id="PF23325">
    <property type="entry name" value="TPR_28"/>
    <property type="match status" value="1"/>
</dbReference>
<dbReference type="PANTHER" id="PTHR10663:SF388">
    <property type="entry name" value="GOLGI-SPECIFIC BREFELDIN A-RESISTANCE GUANINE NUCLEOTIDE EXCHANGE FACTOR 1"/>
    <property type="match status" value="1"/>
</dbReference>
<dbReference type="PROSITE" id="PS50190">
    <property type="entry name" value="SEC7"/>
    <property type="match status" value="1"/>
</dbReference>
<dbReference type="SUPFAM" id="SSF48425">
    <property type="entry name" value="Sec7 domain"/>
    <property type="match status" value="1"/>
</dbReference>
<dbReference type="EMBL" id="CP138899">
    <property type="protein sequence ID" value="WPK27420.1"/>
    <property type="molecule type" value="Genomic_DNA"/>
</dbReference>
<evidence type="ECO:0000313" key="4">
    <source>
        <dbReference type="Proteomes" id="UP001338582"/>
    </source>
</evidence>
<feature type="domain" description="SEC7" evidence="2">
    <location>
        <begin position="567"/>
        <end position="766"/>
    </location>
</feature>
<dbReference type="Pfam" id="PF01369">
    <property type="entry name" value="Sec7"/>
    <property type="match status" value="1"/>
</dbReference>
<dbReference type="Gene3D" id="1.10.1000.11">
    <property type="entry name" value="Arf Nucleotide-binding Site Opener,domain 2"/>
    <property type="match status" value="1"/>
</dbReference>
<dbReference type="Proteomes" id="UP001338582">
    <property type="component" value="Chromosome 6"/>
</dbReference>
<dbReference type="Gene3D" id="1.10.220.20">
    <property type="match status" value="1"/>
</dbReference>
<dbReference type="GO" id="GO:0032012">
    <property type="term" value="P:regulation of ARF protein signal transduction"/>
    <property type="evidence" value="ECO:0007669"/>
    <property type="project" value="InterPro"/>
</dbReference>
<dbReference type="InterPro" id="IPR056604">
    <property type="entry name" value="GBF1-like_TPR"/>
</dbReference>
<organism evidence="3 4">
    <name type="scientific">Australozyma saopauloensis</name>
    <dbReference type="NCBI Taxonomy" id="291208"/>
    <lineage>
        <taxon>Eukaryota</taxon>
        <taxon>Fungi</taxon>
        <taxon>Dikarya</taxon>
        <taxon>Ascomycota</taxon>
        <taxon>Saccharomycotina</taxon>
        <taxon>Pichiomycetes</taxon>
        <taxon>Metschnikowiaceae</taxon>
        <taxon>Australozyma</taxon>
    </lineage>
</organism>
<dbReference type="PANTHER" id="PTHR10663">
    <property type="entry name" value="GUANYL-NUCLEOTIDE EXCHANGE FACTOR"/>
    <property type="match status" value="1"/>
</dbReference>
<accession>A0AAX4HHM1</accession>
<dbReference type="InterPro" id="IPR035999">
    <property type="entry name" value="Sec7_dom_sf"/>
</dbReference>
<dbReference type="KEGG" id="asau:88175867"/>
<feature type="region of interest" description="Disordered" evidence="1">
    <location>
        <begin position="1"/>
        <end position="26"/>
    </location>
</feature>
<dbReference type="SMART" id="SM00222">
    <property type="entry name" value="Sec7"/>
    <property type="match status" value="1"/>
</dbReference>
<reference evidence="3 4" key="1">
    <citation type="submission" date="2023-10" db="EMBL/GenBank/DDBJ databases">
        <title>Draft Genome Sequence of Candida saopaulonensis from a very Premature Infant with Sepsis.</title>
        <authorList>
            <person name="Ning Y."/>
            <person name="Dai R."/>
            <person name="Xiao M."/>
            <person name="Xu Y."/>
            <person name="Yan Q."/>
            <person name="Zhang L."/>
        </authorList>
    </citation>
    <scope>NUCLEOTIDE SEQUENCE [LARGE SCALE GENOMIC DNA]</scope>
    <source>
        <strain evidence="3 4">19XY460</strain>
    </source>
</reference>
<evidence type="ECO:0000313" key="3">
    <source>
        <dbReference type="EMBL" id="WPK27420.1"/>
    </source>
</evidence>
<name>A0AAX4HHM1_9ASCO</name>
<dbReference type="CDD" id="cd00171">
    <property type="entry name" value="Sec7"/>
    <property type="match status" value="1"/>
</dbReference>
<dbReference type="RefSeq" id="XP_062879798.1">
    <property type="nucleotide sequence ID" value="XM_063023728.1"/>
</dbReference>
<evidence type="ECO:0000256" key="1">
    <source>
        <dbReference type="SAM" id="MobiDB-lite"/>
    </source>
</evidence>
<dbReference type="InterPro" id="IPR032691">
    <property type="entry name" value="Mon2/Sec7/BIG1-like_HUS"/>
</dbReference>
<dbReference type="GO" id="GO:0016192">
    <property type="term" value="P:vesicle-mediated transport"/>
    <property type="evidence" value="ECO:0007669"/>
    <property type="project" value="UniProtKB-ARBA"/>
</dbReference>
<dbReference type="GeneID" id="88175867"/>
<gene>
    <name evidence="3" type="ORF">PUMCH_004807</name>
</gene>
<protein>
    <recommendedName>
        <fullName evidence="2">SEC7 domain-containing protein</fullName>
    </recommendedName>
</protein>
<proteinExistence type="predicted"/>
<dbReference type="GO" id="GO:0005794">
    <property type="term" value="C:Golgi apparatus"/>
    <property type="evidence" value="ECO:0007669"/>
    <property type="project" value="UniProtKB-ARBA"/>
</dbReference>
<dbReference type="Pfam" id="PF12783">
    <property type="entry name" value="Sec7-like_HUS"/>
    <property type="match status" value="1"/>
</dbReference>
<dbReference type="InterPro" id="IPR023394">
    <property type="entry name" value="Sec7_C_sf"/>
</dbReference>
<dbReference type="InterPro" id="IPR000904">
    <property type="entry name" value="Sec7_dom"/>
</dbReference>
<evidence type="ECO:0000259" key="2">
    <source>
        <dbReference type="PROSITE" id="PS50190"/>
    </source>
</evidence>